<dbReference type="GO" id="GO:0005524">
    <property type="term" value="F:ATP binding"/>
    <property type="evidence" value="ECO:0007669"/>
    <property type="project" value="UniProtKB-KW"/>
</dbReference>
<evidence type="ECO:0000256" key="5">
    <source>
        <dbReference type="ARBA" id="ARBA00022840"/>
    </source>
</evidence>
<comment type="subcellular location">
    <subcellularLocation>
        <location evidence="9">Cytoplasm</location>
    </subcellularLocation>
</comment>
<dbReference type="GO" id="GO:0009252">
    <property type="term" value="P:peptidoglycan biosynthetic process"/>
    <property type="evidence" value="ECO:0007669"/>
    <property type="project" value="UniProtKB-UniPathway"/>
</dbReference>
<evidence type="ECO:0000313" key="13">
    <source>
        <dbReference type="EMBL" id="OGZ31940.1"/>
    </source>
</evidence>
<gene>
    <name evidence="13" type="ORF">A3H02_00445</name>
</gene>
<comment type="similarity">
    <text evidence="1">Belongs to the MurCDEF family. MurE subfamily.</text>
</comment>
<evidence type="ECO:0000256" key="4">
    <source>
        <dbReference type="ARBA" id="ARBA00022741"/>
    </source>
</evidence>
<dbReference type="InterPro" id="IPR036615">
    <property type="entry name" value="Mur_ligase_C_dom_sf"/>
</dbReference>
<dbReference type="PROSITE" id="PS01011">
    <property type="entry name" value="FOLYLPOLYGLU_SYNT_1"/>
    <property type="match status" value="1"/>
</dbReference>
<dbReference type="UniPathway" id="UPA00219"/>
<dbReference type="InterPro" id="IPR005761">
    <property type="entry name" value="UDP-N-AcMur-Glu-dNH2Pim_ligase"/>
</dbReference>
<keyword evidence="2" id="KW-0963">Cytoplasm</keyword>
<keyword evidence="10" id="KW-0472">Membrane</keyword>
<evidence type="ECO:0000256" key="1">
    <source>
        <dbReference type="ARBA" id="ARBA00005898"/>
    </source>
</evidence>
<feature type="domain" description="Mur ligase central" evidence="12">
    <location>
        <begin position="40"/>
        <end position="249"/>
    </location>
</feature>
<keyword evidence="5" id="KW-0067">ATP-binding</keyword>
<dbReference type="SUPFAM" id="SSF53244">
    <property type="entry name" value="MurD-like peptide ligases, peptide-binding domain"/>
    <property type="match status" value="1"/>
</dbReference>
<keyword evidence="10" id="KW-1133">Transmembrane helix</keyword>
<keyword evidence="6 9" id="KW-0133">Cell shape</keyword>
<evidence type="ECO:0000256" key="3">
    <source>
        <dbReference type="ARBA" id="ARBA00022598"/>
    </source>
</evidence>
<feature type="domain" description="Mur ligase C-terminal" evidence="11">
    <location>
        <begin position="274"/>
        <end position="410"/>
    </location>
</feature>
<keyword evidence="9" id="KW-0131">Cell cycle</keyword>
<dbReference type="Proteomes" id="UP000176787">
    <property type="component" value="Unassembled WGS sequence"/>
</dbReference>
<accession>A0A1G2F2R7</accession>
<keyword evidence="9" id="KW-0132">Cell division</keyword>
<evidence type="ECO:0000313" key="14">
    <source>
        <dbReference type="Proteomes" id="UP000176787"/>
    </source>
</evidence>
<reference evidence="13 14" key="1">
    <citation type="journal article" date="2016" name="Nat. Commun.">
        <title>Thousands of microbial genomes shed light on interconnected biogeochemical processes in an aquifer system.</title>
        <authorList>
            <person name="Anantharaman K."/>
            <person name="Brown C.T."/>
            <person name="Hug L.A."/>
            <person name="Sharon I."/>
            <person name="Castelle C.J."/>
            <person name="Probst A.J."/>
            <person name="Thomas B.C."/>
            <person name="Singh A."/>
            <person name="Wilkins M.J."/>
            <person name="Karaoz U."/>
            <person name="Brodie E.L."/>
            <person name="Williams K.H."/>
            <person name="Hubbard S.S."/>
            <person name="Banfield J.F."/>
        </authorList>
    </citation>
    <scope>NUCLEOTIDE SEQUENCE [LARGE SCALE GENOMIC DNA]</scope>
</reference>
<dbReference type="InterPro" id="IPR018109">
    <property type="entry name" value="Folylpolyglutamate_synth_CS"/>
</dbReference>
<name>A0A1G2F2R7_9BACT</name>
<dbReference type="InterPro" id="IPR013221">
    <property type="entry name" value="Mur_ligase_cen"/>
</dbReference>
<dbReference type="PANTHER" id="PTHR23135">
    <property type="entry name" value="MUR LIGASE FAMILY MEMBER"/>
    <property type="match status" value="1"/>
</dbReference>
<dbReference type="Pfam" id="PF08245">
    <property type="entry name" value="Mur_ligase_M"/>
    <property type="match status" value="1"/>
</dbReference>
<dbReference type="AlphaFoldDB" id="A0A1G2F2R7"/>
<evidence type="ECO:0000256" key="6">
    <source>
        <dbReference type="ARBA" id="ARBA00022960"/>
    </source>
</evidence>
<dbReference type="NCBIfam" id="TIGR01085">
    <property type="entry name" value="murE"/>
    <property type="match status" value="1"/>
</dbReference>
<evidence type="ECO:0000256" key="2">
    <source>
        <dbReference type="ARBA" id="ARBA00022490"/>
    </source>
</evidence>
<evidence type="ECO:0000256" key="7">
    <source>
        <dbReference type="ARBA" id="ARBA00022984"/>
    </source>
</evidence>
<dbReference type="Pfam" id="PF02875">
    <property type="entry name" value="Mur_ligase_C"/>
    <property type="match status" value="1"/>
</dbReference>
<keyword evidence="3" id="KW-0436">Ligase</keyword>
<feature type="transmembrane region" description="Helical" evidence="10">
    <location>
        <begin position="7"/>
        <end position="27"/>
    </location>
</feature>
<comment type="pathway">
    <text evidence="9">Cell wall biogenesis; peptidoglycan biosynthesis.</text>
</comment>
<sequence length="439" mass="49846">MDQIKKILPGFFFSFYHFVLSWLGAFWHGYPSRNLIVVGITGTKGKTTTAHLLAKILEEAKFKTALISSLEFRIGEERWKNDFKMTMPGRFFIQKFLRRAKEQNCQYAVIETTSQGILQSRHRFIDWDVAIFTNIAPEHIEAHGGFENYIASKKKLFVLLSKTFRKREVPKVIIANLDDKYGGGFLEYKADNKIGYGIMNNELGIKDSKFVKAENIELNKEGIKFELNGENFSSSLLGKFNLYNILAAVSFGISQNIHLEEIKRAIGKFGGVEGRMEFVQKEPFSVVVDYAHTPDSLKEVYQALKEQFLKSNGRLICVLGSAGGGRDKWKRPEMGKIAAEYCDEIILTDEDPYDENPASILNDIEAGFSQIRNPKSEIRNYSKILDRKEAIKKGIKSARQGDVVIITGKGAESFIMSSRGQKIPHNDRETARKILQDLN</sequence>
<dbReference type="EMBL" id="MHMS01000018">
    <property type="protein sequence ID" value="OGZ31940.1"/>
    <property type="molecule type" value="Genomic_DNA"/>
</dbReference>
<dbReference type="InterPro" id="IPR036565">
    <property type="entry name" value="Mur-like_cat_sf"/>
</dbReference>
<dbReference type="GO" id="GO:0005737">
    <property type="term" value="C:cytoplasm"/>
    <property type="evidence" value="ECO:0007669"/>
    <property type="project" value="UniProtKB-SubCell"/>
</dbReference>
<proteinExistence type="inferred from homology"/>
<evidence type="ECO:0000256" key="8">
    <source>
        <dbReference type="ARBA" id="ARBA00023316"/>
    </source>
</evidence>
<dbReference type="Gene3D" id="3.90.190.20">
    <property type="entry name" value="Mur ligase, C-terminal domain"/>
    <property type="match status" value="1"/>
</dbReference>
<organism evidence="13 14">
    <name type="scientific">Candidatus Niyogibacteria bacterium RIFCSPLOWO2_12_FULL_41_13</name>
    <dbReference type="NCBI Taxonomy" id="1801726"/>
    <lineage>
        <taxon>Bacteria</taxon>
        <taxon>Candidatus Niyogiibacteriota</taxon>
    </lineage>
</organism>
<dbReference type="STRING" id="1801726.A3H02_00445"/>
<keyword evidence="8 9" id="KW-0961">Cell wall biogenesis/degradation</keyword>
<keyword evidence="10" id="KW-0812">Transmembrane</keyword>
<comment type="caution">
    <text evidence="13">The sequence shown here is derived from an EMBL/GenBank/DDBJ whole genome shotgun (WGS) entry which is preliminary data.</text>
</comment>
<dbReference type="GO" id="GO:0008360">
    <property type="term" value="P:regulation of cell shape"/>
    <property type="evidence" value="ECO:0007669"/>
    <property type="project" value="UniProtKB-KW"/>
</dbReference>
<evidence type="ECO:0000259" key="12">
    <source>
        <dbReference type="Pfam" id="PF08245"/>
    </source>
</evidence>
<dbReference type="SUPFAM" id="SSF53623">
    <property type="entry name" value="MurD-like peptide ligases, catalytic domain"/>
    <property type="match status" value="1"/>
</dbReference>
<dbReference type="GO" id="GO:0071555">
    <property type="term" value="P:cell wall organization"/>
    <property type="evidence" value="ECO:0007669"/>
    <property type="project" value="UniProtKB-KW"/>
</dbReference>
<keyword evidence="4" id="KW-0547">Nucleotide-binding</keyword>
<dbReference type="Gene3D" id="3.40.1190.10">
    <property type="entry name" value="Mur-like, catalytic domain"/>
    <property type="match status" value="1"/>
</dbReference>
<dbReference type="InterPro" id="IPR004101">
    <property type="entry name" value="Mur_ligase_C"/>
</dbReference>
<keyword evidence="7 9" id="KW-0573">Peptidoglycan synthesis</keyword>
<evidence type="ECO:0000256" key="9">
    <source>
        <dbReference type="RuleBase" id="RU004135"/>
    </source>
</evidence>
<evidence type="ECO:0008006" key="15">
    <source>
        <dbReference type="Google" id="ProtNLM"/>
    </source>
</evidence>
<dbReference type="GO" id="GO:0051301">
    <property type="term" value="P:cell division"/>
    <property type="evidence" value="ECO:0007669"/>
    <property type="project" value="UniProtKB-KW"/>
</dbReference>
<evidence type="ECO:0000259" key="11">
    <source>
        <dbReference type="Pfam" id="PF02875"/>
    </source>
</evidence>
<dbReference type="GO" id="GO:0004326">
    <property type="term" value="F:tetrahydrofolylpolyglutamate synthase activity"/>
    <property type="evidence" value="ECO:0007669"/>
    <property type="project" value="InterPro"/>
</dbReference>
<protein>
    <recommendedName>
        <fullName evidence="15">UDP-N-acetylmuramyl-tripeptide synthetase</fullName>
    </recommendedName>
</protein>
<evidence type="ECO:0000256" key="10">
    <source>
        <dbReference type="SAM" id="Phobius"/>
    </source>
</evidence>
<dbReference type="PANTHER" id="PTHR23135:SF4">
    <property type="entry name" value="UDP-N-ACETYLMURAMOYL-L-ALANYL-D-GLUTAMATE--2,6-DIAMINOPIMELATE LIGASE MURE HOMOLOG, CHLOROPLASTIC"/>
    <property type="match status" value="1"/>
</dbReference>